<proteinExistence type="predicted"/>
<sequence length="139" mass="14143">MASFWSIFAMLVVFVTYYSSLALASDLHRKVSTISAAPALLPGASAPVASPSLSPDITPLFPSPGGVALPPSESSLPIIPSSRSPPNPDVTVAPTHDTAFPPSGSLPESASVSIAQSGPRNLVLLLSLVVVGIMLLPGM</sequence>
<evidence type="ECO:0000256" key="1">
    <source>
        <dbReference type="SAM" id="MobiDB-lite"/>
    </source>
</evidence>
<evidence type="ECO:0000313" key="4">
    <source>
        <dbReference type="EMBL" id="KAB1199428.1"/>
    </source>
</evidence>
<evidence type="ECO:0000313" key="5">
    <source>
        <dbReference type="Proteomes" id="UP000516437"/>
    </source>
</evidence>
<dbReference type="OrthoDB" id="1656245at2759"/>
<dbReference type="PANTHER" id="PTHR35725:SF4">
    <property type="entry name" value="CLASSICAL ARABINOGALACTAN PROTEIN 26"/>
    <property type="match status" value="1"/>
</dbReference>
<comment type="caution">
    <text evidence="4">The sequence shown here is derived from an EMBL/GenBank/DDBJ whole genome shotgun (WGS) entry which is preliminary data.</text>
</comment>
<protein>
    <submittedName>
        <fullName evidence="4">Classical arabinogalactan protein 26</fullName>
    </submittedName>
</protein>
<keyword evidence="2" id="KW-1133">Transmembrane helix</keyword>
<gene>
    <name evidence="4" type="ORF">CJ030_MR0G024319</name>
</gene>
<keyword evidence="5" id="KW-1185">Reference proteome</keyword>
<dbReference type="PANTHER" id="PTHR35725">
    <property type="entry name" value="CLASSICAL ARABINOGALACTAN PROTEIN 26"/>
    <property type="match status" value="1"/>
</dbReference>
<name>A0A6A1UH10_9ROSI</name>
<feature type="signal peptide" evidence="3">
    <location>
        <begin position="1"/>
        <end position="24"/>
    </location>
</feature>
<dbReference type="AlphaFoldDB" id="A0A6A1UH10"/>
<keyword evidence="2" id="KW-0812">Transmembrane</keyword>
<dbReference type="Proteomes" id="UP000516437">
    <property type="component" value="Unassembled WGS sequence"/>
</dbReference>
<dbReference type="InterPro" id="IPR039346">
    <property type="entry name" value="AGP25/26"/>
</dbReference>
<keyword evidence="3" id="KW-0732">Signal</keyword>
<dbReference type="EMBL" id="RXIC02000471">
    <property type="protein sequence ID" value="KAB1199428.1"/>
    <property type="molecule type" value="Genomic_DNA"/>
</dbReference>
<accession>A0A6A1UH10</accession>
<feature type="transmembrane region" description="Helical" evidence="2">
    <location>
        <begin position="122"/>
        <end position="138"/>
    </location>
</feature>
<organism evidence="4 5">
    <name type="scientific">Morella rubra</name>
    <name type="common">Chinese bayberry</name>
    <dbReference type="NCBI Taxonomy" id="262757"/>
    <lineage>
        <taxon>Eukaryota</taxon>
        <taxon>Viridiplantae</taxon>
        <taxon>Streptophyta</taxon>
        <taxon>Embryophyta</taxon>
        <taxon>Tracheophyta</taxon>
        <taxon>Spermatophyta</taxon>
        <taxon>Magnoliopsida</taxon>
        <taxon>eudicotyledons</taxon>
        <taxon>Gunneridae</taxon>
        <taxon>Pentapetalae</taxon>
        <taxon>rosids</taxon>
        <taxon>fabids</taxon>
        <taxon>Fagales</taxon>
        <taxon>Myricaceae</taxon>
        <taxon>Morella</taxon>
    </lineage>
</organism>
<feature type="chain" id="PRO_5025423300" evidence="3">
    <location>
        <begin position="25"/>
        <end position="139"/>
    </location>
</feature>
<keyword evidence="2" id="KW-0472">Membrane</keyword>
<evidence type="ECO:0000256" key="2">
    <source>
        <dbReference type="SAM" id="Phobius"/>
    </source>
</evidence>
<evidence type="ECO:0000256" key="3">
    <source>
        <dbReference type="SAM" id="SignalP"/>
    </source>
</evidence>
<feature type="region of interest" description="Disordered" evidence="1">
    <location>
        <begin position="77"/>
        <end position="104"/>
    </location>
</feature>
<reference evidence="4 5" key="1">
    <citation type="journal article" date="2019" name="Plant Biotechnol. J.">
        <title>The red bayberry genome and genetic basis of sex determination.</title>
        <authorList>
            <person name="Jia H.M."/>
            <person name="Jia H.J."/>
            <person name="Cai Q.L."/>
            <person name="Wang Y."/>
            <person name="Zhao H.B."/>
            <person name="Yang W.F."/>
            <person name="Wang G.Y."/>
            <person name="Li Y.H."/>
            <person name="Zhan D.L."/>
            <person name="Shen Y.T."/>
            <person name="Niu Q.F."/>
            <person name="Chang L."/>
            <person name="Qiu J."/>
            <person name="Zhao L."/>
            <person name="Xie H.B."/>
            <person name="Fu W.Y."/>
            <person name="Jin J."/>
            <person name="Li X.W."/>
            <person name="Jiao Y."/>
            <person name="Zhou C.C."/>
            <person name="Tu T."/>
            <person name="Chai C.Y."/>
            <person name="Gao J.L."/>
            <person name="Fan L.J."/>
            <person name="van de Weg E."/>
            <person name="Wang J.Y."/>
            <person name="Gao Z.S."/>
        </authorList>
    </citation>
    <scope>NUCLEOTIDE SEQUENCE [LARGE SCALE GENOMIC DNA]</scope>
    <source>
        <tissue evidence="4">Leaves</tissue>
    </source>
</reference>